<sequence>MGVTSWKGEELALVVSRTNKVKATPIPMNIEYIKNPTTKVIVVNSKPSRGEKKR</sequence>
<evidence type="ECO:0000313" key="2">
    <source>
        <dbReference type="Proteomes" id="UP001144471"/>
    </source>
</evidence>
<comment type="caution">
    <text evidence="1">The sequence shown here is derived from an EMBL/GenBank/DDBJ whole genome shotgun (WGS) entry which is preliminary data.</text>
</comment>
<keyword evidence="2" id="KW-1185">Reference proteome</keyword>
<dbReference type="Proteomes" id="UP001144471">
    <property type="component" value="Unassembled WGS sequence"/>
</dbReference>
<accession>A0A9W6GMF7</accession>
<name>A0A9W6GMF7_9FUSO</name>
<protein>
    <submittedName>
        <fullName evidence="1">Uncharacterized protein</fullName>
    </submittedName>
</protein>
<evidence type="ECO:0000313" key="1">
    <source>
        <dbReference type="EMBL" id="GLI56262.1"/>
    </source>
</evidence>
<gene>
    <name evidence="1" type="ORF">PM10SUCC1_17760</name>
</gene>
<reference evidence="1" key="1">
    <citation type="submission" date="2022-12" db="EMBL/GenBank/DDBJ databases">
        <title>Reference genome sequencing for broad-spectrum identification of bacterial and archaeal isolates by mass spectrometry.</title>
        <authorList>
            <person name="Sekiguchi Y."/>
            <person name="Tourlousse D.M."/>
        </authorList>
    </citation>
    <scope>NUCLEOTIDE SEQUENCE</scope>
    <source>
        <strain evidence="1">10succ1</strain>
    </source>
</reference>
<dbReference type="EMBL" id="BSDY01000007">
    <property type="protein sequence ID" value="GLI56262.1"/>
    <property type="molecule type" value="Genomic_DNA"/>
</dbReference>
<dbReference type="AlphaFoldDB" id="A0A9W6GMF7"/>
<organism evidence="1 2">
    <name type="scientific">Propionigenium maris DSM 9537</name>
    <dbReference type="NCBI Taxonomy" id="1123000"/>
    <lineage>
        <taxon>Bacteria</taxon>
        <taxon>Fusobacteriati</taxon>
        <taxon>Fusobacteriota</taxon>
        <taxon>Fusobacteriia</taxon>
        <taxon>Fusobacteriales</taxon>
        <taxon>Fusobacteriaceae</taxon>
        <taxon>Propionigenium</taxon>
    </lineage>
</organism>
<proteinExistence type="predicted"/>